<dbReference type="OrthoDB" id="1890790at2759"/>
<dbReference type="GO" id="GO:0007168">
    <property type="term" value="P:receptor guanylyl cyclase signaling pathway"/>
    <property type="evidence" value="ECO:0007669"/>
    <property type="project" value="TreeGrafter"/>
</dbReference>
<dbReference type="InterPro" id="IPR011009">
    <property type="entry name" value="Kinase-like_dom_sf"/>
</dbReference>
<comment type="caution">
    <text evidence="13">The sequence shown here is derived from an EMBL/GenBank/DDBJ whole genome shotgun (WGS) entry which is preliminary data.</text>
</comment>
<dbReference type="InterPro" id="IPR029787">
    <property type="entry name" value="Nucleotide_cyclase"/>
</dbReference>
<keyword evidence="7 9" id="KW-0456">Lyase</keyword>
<dbReference type="Pfam" id="PF00211">
    <property type="entry name" value="Guanylate_cyc"/>
    <property type="match status" value="2"/>
</dbReference>
<evidence type="ECO:0000256" key="6">
    <source>
        <dbReference type="ARBA" id="ARBA00023136"/>
    </source>
</evidence>
<dbReference type="PANTHER" id="PTHR11920">
    <property type="entry name" value="GUANYLYL CYCLASE"/>
    <property type="match status" value="1"/>
</dbReference>
<dbReference type="SUPFAM" id="SSF56112">
    <property type="entry name" value="Protein kinase-like (PK-like)"/>
    <property type="match status" value="1"/>
</dbReference>
<dbReference type="InterPro" id="IPR001245">
    <property type="entry name" value="Ser-Thr/Tyr_kinase_cat_dom"/>
</dbReference>
<evidence type="ECO:0000256" key="5">
    <source>
        <dbReference type="ARBA" id="ARBA00022989"/>
    </source>
</evidence>
<feature type="domain" description="Guanylate cyclase" evidence="12">
    <location>
        <begin position="200"/>
        <end position="243"/>
    </location>
</feature>
<dbReference type="Pfam" id="PF07714">
    <property type="entry name" value="PK_Tyr_Ser-Thr"/>
    <property type="match status" value="1"/>
</dbReference>
<dbReference type="GO" id="GO:0005886">
    <property type="term" value="C:plasma membrane"/>
    <property type="evidence" value="ECO:0007669"/>
    <property type="project" value="TreeGrafter"/>
</dbReference>
<evidence type="ECO:0000256" key="10">
    <source>
        <dbReference type="RuleBase" id="RU003431"/>
    </source>
</evidence>
<dbReference type="Proteomes" id="UP000230750">
    <property type="component" value="Unassembled WGS sequence"/>
</dbReference>
<evidence type="ECO:0000313" key="13">
    <source>
        <dbReference type="EMBL" id="PIK55731.1"/>
    </source>
</evidence>
<keyword evidence="14" id="KW-1185">Reference proteome</keyword>
<dbReference type="GO" id="GO:0004672">
    <property type="term" value="F:protein kinase activity"/>
    <property type="evidence" value="ECO:0007669"/>
    <property type="project" value="InterPro"/>
</dbReference>
<comment type="subcellular location">
    <subcellularLocation>
        <location evidence="1">Membrane</location>
        <topology evidence="1">Single-pass membrane protein</topology>
    </subcellularLocation>
</comment>
<evidence type="ECO:0000313" key="14">
    <source>
        <dbReference type="Proteomes" id="UP000230750"/>
    </source>
</evidence>
<organism evidence="13 14">
    <name type="scientific">Stichopus japonicus</name>
    <name type="common">Sea cucumber</name>
    <dbReference type="NCBI Taxonomy" id="307972"/>
    <lineage>
        <taxon>Eukaryota</taxon>
        <taxon>Metazoa</taxon>
        <taxon>Echinodermata</taxon>
        <taxon>Eleutherozoa</taxon>
        <taxon>Echinozoa</taxon>
        <taxon>Holothuroidea</taxon>
        <taxon>Aspidochirotacea</taxon>
        <taxon>Aspidochirotida</taxon>
        <taxon>Stichopodidae</taxon>
        <taxon>Apostichopus</taxon>
    </lineage>
</organism>
<reference evidence="13 14" key="1">
    <citation type="journal article" date="2017" name="PLoS Biol.">
        <title>The sea cucumber genome provides insights into morphological evolution and visceral regeneration.</title>
        <authorList>
            <person name="Zhang X."/>
            <person name="Sun L."/>
            <person name="Yuan J."/>
            <person name="Sun Y."/>
            <person name="Gao Y."/>
            <person name="Zhang L."/>
            <person name="Li S."/>
            <person name="Dai H."/>
            <person name="Hamel J.F."/>
            <person name="Liu C."/>
            <person name="Yu Y."/>
            <person name="Liu S."/>
            <person name="Lin W."/>
            <person name="Guo K."/>
            <person name="Jin S."/>
            <person name="Xu P."/>
            <person name="Storey K.B."/>
            <person name="Huan P."/>
            <person name="Zhang T."/>
            <person name="Zhou Y."/>
            <person name="Zhang J."/>
            <person name="Lin C."/>
            <person name="Li X."/>
            <person name="Xing L."/>
            <person name="Huo D."/>
            <person name="Sun M."/>
            <person name="Wang L."/>
            <person name="Mercier A."/>
            <person name="Li F."/>
            <person name="Yang H."/>
            <person name="Xiang J."/>
        </authorList>
    </citation>
    <scope>NUCLEOTIDE SEQUENCE [LARGE SCALE GENOMIC DNA]</scope>
    <source>
        <strain evidence="13">Shaxun</strain>
        <tissue evidence="13">Muscle</tissue>
    </source>
</reference>
<dbReference type="SUPFAM" id="SSF55073">
    <property type="entry name" value="Nucleotide cyclase"/>
    <property type="match status" value="1"/>
</dbReference>
<gene>
    <name evidence="13" type="ORF">BSL78_07342</name>
</gene>
<dbReference type="STRING" id="307972.A0A2G8L645"/>
<evidence type="ECO:0000256" key="8">
    <source>
        <dbReference type="ARBA" id="ARBA00023293"/>
    </source>
</evidence>
<dbReference type="InterPro" id="IPR000719">
    <property type="entry name" value="Prot_kinase_dom"/>
</dbReference>
<dbReference type="PROSITE" id="PS00452">
    <property type="entry name" value="GUANYLATE_CYCLASE_1"/>
    <property type="match status" value="1"/>
</dbReference>
<keyword evidence="8 10" id="KW-0141">cGMP biosynthesis</keyword>
<dbReference type="GO" id="GO:0004016">
    <property type="term" value="F:adenylate cyclase activity"/>
    <property type="evidence" value="ECO:0007669"/>
    <property type="project" value="TreeGrafter"/>
</dbReference>
<dbReference type="GO" id="GO:0004383">
    <property type="term" value="F:guanylate cyclase activity"/>
    <property type="evidence" value="ECO:0007669"/>
    <property type="project" value="UniProtKB-EC"/>
</dbReference>
<dbReference type="GO" id="GO:0005524">
    <property type="term" value="F:ATP binding"/>
    <property type="evidence" value="ECO:0007669"/>
    <property type="project" value="InterPro"/>
</dbReference>
<keyword evidence="4" id="KW-0547">Nucleotide-binding</keyword>
<dbReference type="InterPro" id="IPR001054">
    <property type="entry name" value="A/G_cyclase"/>
</dbReference>
<dbReference type="GO" id="GO:0035556">
    <property type="term" value="P:intracellular signal transduction"/>
    <property type="evidence" value="ECO:0007669"/>
    <property type="project" value="InterPro"/>
</dbReference>
<evidence type="ECO:0000256" key="3">
    <source>
        <dbReference type="ARBA" id="ARBA00022692"/>
    </source>
</evidence>
<evidence type="ECO:0000256" key="1">
    <source>
        <dbReference type="ARBA" id="ARBA00004167"/>
    </source>
</evidence>
<dbReference type="PROSITE" id="PS50125">
    <property type="entry name" value="GUANYLATE_CYCLASE_2"/>
    <property type="match status" value="2"/>
</dbReference>
<keyword evidence="6" id="KW-0472">Membrane</keyword>
<evidence type="ECO:0000259" key="12">
    <source>
        <dbReference type="PROSITE" id="PS50125"/>
    </source>
</evidence>
<dbReference type="InterPro" id="IPR050401">
    <property type="entry name" value="Cyclic_nucleotide_synthase"/>
</dbReference>
<dbReference type="Gene3D" id="1.10.510.10">
    <property type="entry name" value="Transferase(Phosphotransferase) domain 1"/>
    <property type="match status" value="1"/>
</dbReference>
<name>A0A2G8L645_STIJA</name>
<evidence type="ECO:0000259" key="11">
    <source>
        <dbReference type="PROSITE" id="PS50011"/>
    </source>
</evidence>
<evidence type="ECO:0000256" key="7">
    <source>
        <dbReference type="ARBA" id="ARBA00023239"/>
    </source>
</evidence>
<keyword evidence="13" id="KW-0675">Receptor</keyword>
<evidence type="ECO:0000256" key="4">
    <source>
        <dbReference type="ARBA" id="ARBA00022741"/>
    </source>
</evidence>
<comment type="similarity">
    <text evidence="9">Belongs to the adenylyl cyclase class-4/guanylyl cyclase family.</text>
</comment>
<dbReference type="CDD" id="cd07302">
    <property type="entry name" value="CHD"/>
    <property type="match status" value="1"/>
</dbReference>
<dbReference type="GO" id="GO:0001653">
    <property type="term" value="F:peptide receptor activity"/>
    <property type="evidence" value="ECO:0007669"/>
    <property type="project" value="TreeGrafter"/>
</dbReference>
<sequence>MKKADPEARFSKMAWTSPELLRQELPVKGSVKGDVYSFGIMIHEIMTRTIPYSNFQTSAKFIIRRVMKREEPPFRPDTGQEESIEKGSILADLVDLKRLCWEELPEHRPDFTGVRQRLRSMQKGHKSLNIMDNMLSKMEKYTENLEKVVANRTEQLLEEKKKTDALLYRMLPHILVFLQGGSRRTQKGKYFPWRFFDEVTIYFSDIVRFTDLSAESSPMQVVDLLNDLYTCFDAIIEKFDVYKGRYVRVGVVGLTMPRFCLFGDTVNTASRMESNSLAQKIHVSSSAAKLLSQLGGYCLDYRGELPVKGKGIMHTFWLLGREEDCLDHETHNMLAGKKL</sequence>
<dbReference type="InterPro" id="IPR018297">
    <property type="entry name" value="A/G_cyclase_CS"/>
</dbReference>
<comment type="catalytic activity">
    <reaction evidence="10">
        <text>GTP = 3',5'-cyclic GMP + diphosphate</text>
        <dbReference type="Rhea" id="RHEA:13665"/>
        <dbReference type="ChEBI" id="CHEBI:33019"/>
        <dbReference type="ChEBI" id="CHEBI:37565"/>
        <dbReference type="ChEBI" id="CHEBI:57746"/>
        <dbReference type="EC" id="4.6.1.2"/>
    </reaction>
</comment>
<dbReference type="EC" id="4.6.1.2" evidence="2 10"/>
<dbReference type="EMBL" id="MRZV01000202">
    <property type="protein sequence ID" value="PIK55731.1"/>
    <property type="molecule type" value="Genomic_DNA"/>
</dbReference>
<dbReference type="SMART" id="SM00044">
    <property type="entry name" value="CYCc"/>
    <property type="match status" value="1"/>
</dbReference>
<dbReference type="PANTHER" id="PTHR11920:SF501">
    <property type="entry name" value="GUANYLATE CYCLASE 32E"/>
    <property type="match status" value="1"/>
</dbReference>
<dbReference type="PROSITE" id="PS50011">
    <property type="entry name" value="PROTEIN_KINASE_DOM"/>
    <property type="match status" value="1"/>
</dbReference>
<dbReference type="Gene3D" id="3.30.70.1230">
    <property type="entry name" value="Nucleotide cyclase"/>
    <property type="match status" value="2"/>
</dbReference>
<protein>
    <recommendedName>
        <fullName evidence="2 10">Guanylate cyclase</fullName>
        <ecNumber evidence="2 10">4.6.1.2</ecNumber>
    </recommendedName>
</protein>
<keyword evidence="3" id="KW-0812">Transmembrane</keyword>
<accession>A0A2G8L645</accession>
<proteinExistence type="inferred from homology"/>
<keyword evidence="5" id="KW-1133">Transmembrane helix</keyword>
<dbReference type="Gene3D" id="6.10.250.780">
    <property type="match status" value="1"/>
</dbReference>
<evidence type="ECO:0000256" key="2">
    <source>
        <dbReference type="ARBA" id="ARBA00012202"/>
    </source>
</evidence>
<feature type="domain" description="Protein kinase" evidence="11">
    <location>
        <begin position="1"/>
        <end position="128"/>
    </location>
</feature>
<evidence type="ECO:0000256" key="9">
    <source>
        <dbReference type="RuleBase" id="RU000405"/>
    </source>
</evidence>
<feature type="domain" description="Guanylate cyclase" evidence="12">
    <location>
        <begin position="247"/>
        <end position="273"/>
    </location>
</feature>
<dbReference type="AlphaFoldDB" id="A0A2G8L645"/>